<organism evidence="7 8">
    <name type="scientific">candidate division WWE3 bacterium RIFCSPLOWO2_01_FULL_42_11</name>
    <dbReference type="NCBI Taxonomy" id="1802627"/>
    <lineage>
        <taxon>Bacteria</taxon>
        <taxon>Katanobacteria</taxon>
    </lineage>
</organism>
<feature type="transmembrane region" description="Helical" evidence="5">
    <location>
        <begin position="31"/>
        <end position="49"/>
    </location>
</feature>
<feature type="domain" description="Lipopolysaccharide assembly protein A" evidence="6">
    <location>
        <begin position="11"/>
        <end position="66"/>
    </location>
</feature>
<keyword evidence="2 5" id="KW-0812">Transmembrane</keyword>
<keyword evidence="3 5" id="KW-1133">Transmembrane helix</keyword>
<name>A0A1F4VQD0_UNCKA</name>
<proteinExistence type="predicted"/>
<accession>A0A1F4VQD0</accession>
<keyword evidence="4 5" id="KW-0472">Membrane</keyword>
<evidence type="ECO:0000313" key="8">
    <source>
        <dbReference type="Proteomes" id="UP000178964"/>
    </source>
</evidence>
<evidence type="ECO:0000256" key="5">
    <source>
        <dbReference type="SAM" id="Phobius"/>
    </source>
</evidence>
<evidence type="ECO:0000256" key="2">
    <source>
        <dbReference type="ARBA" id="ARBA00022692"/>
    </source>
</evidence>
<dbReference type="GO" id="GO:0005886">
    <property type="term" value="C:plasma membrane"/>
    <property type="evidence" value="ECO:0007669"/>
    <property type="project" value="InterPro"/>
</dbReference>
<evidence type="ECO:0000256" key="3">
    <source>
        <dbReference type="ARBA" id="ARBA00022989"/>
    </source>
</evidence>
<dbReference type="Proteomes" id="UP000178964">
    <property type="component" value="Unassembled WGS sequence"/>
</dbReference>
<sequence length="66" mass="7186">MLVSAIVFGVQNAQMVTLQFLFISFDVSLSLLITISILGGMLIALLLHLSGITKIRPAKSNEKKQI</sequence>
<evidence type="ECO:0000313" key="7">
    <source>
        <dbReference type="EMBL" id="OGC59255.1"/>
    </source>
</evidence>
<gene>
    <name evidence="7" type="ORF">A3A70_00690</name>
</gene>
<dbReference type="AlphaFoldDB" id="A0A1F4VQD0"/>
<keyword evidence="1" id="KW-1003">Cell membrane</keyword>
<reference evidence="7 8" key="1">
    <citation type="journal article" date="2016" name="Nat. Commun.">
        <title>Thousands of microbial genomes shed light on interconnected biogeochemical processes in an aquifer system.</title>
        <authorList>
            <person name="Anantharaman K."/>
            <person name="Brown C.T."/>
            <person name="Hug L.A."/>
            <person name="Sharon I."/>
            <person name="Castelle C.J."/>
            <person name="Probst A.J."/>
            <person name="Thomas B.C."/>
            <person name="Singh A."/>
            <person name="Wilkins M.J."/>
            <person name="Karaoz U."/>
            <person name="Brodie E.L."/>
            <person name="Williams K.H."/>
            <person name="Hubbard S.S."/>
            <person name="Banfield J.F."/>
        </authorList>
    </citation>
    <scope>NUCLEOTIDE SEQUENCE [LARGE SCALE GENOMIC DNA]</scope>
</reference>
<protein>
    <recommendedName>
        <fullName evidence="6">Lipopolysaccharide assembly protein A domain-containing protein</fullName>
    </recommendedName>
</protein>
<dbReference type="Pfam" id="PF06305">
    <property type="entry name" value="LapA_dom"/>
    <property type="match status" value="1"/>
</dbReference>
<evidence type="ECO:0000256" key="4">
    <source>
        <dbReference type="ARBA" id="ARBA00023136"/>
    </source>
</evidence>
<comment type="caution">
    <text evidence="7">The sequence shown here is derived from an EMBL/GenBank/DDBJ whole genome shotgun (WGS) entry which is preliminary data.</text>
</comment>
<dbReference type="EMBL" id="MEVK01000019">
    <property type="protein sequence ID" value="OGC59255.1"/>
    <property type="molecule type" value="Genomic_DNA"/>
</dbReference>
<evidence type="ECO:0000259" key="6">
    <source>
        <dbReference type="Pfam" id="PF06305"/>
    </source>
</evidence>
<evidence type="ECO:0000256" key="1">
    <source>
        <dbReference type="ARBA" id="ARBA00022475"/>
    </source>
</evidence>
<dbReference type="InterPro" id="IPR010445">
    <property type="entry name" value="LapA_dom"/>
</dbReference>